<name>A0A552X3P4_9GAMM</name>
<dbReference type="OrthoDB" id="9804286at2"/>
<dbReference type="RefSeq" id="WP_143234073.1">
    <property type="nucleotide sequence ID" value="NZ_VJWL01000001.1"/>
</dbReference>
<comment type="caution">
    <text evidence="3">The sequence shown here is derived from an EMBL/GenBank/DDBJ whole genome shotgun (WGS) entry which is preliminary data.</text>
</comment>
<proteinExistence type="inferred from homology"/>
<evidence type="ECO:0000256" key="1">
    <source>
        <dbReference type="ARBA" id="ARBA00009919"/>
    </source>
</evidence>
<gene>
    <name evidence="3" type="primary">moeB</name>
    <name evidence="3" type="ORF">FM042_01955</name>
</gene>
<dbReference type="FunFam" id="3.40.50.720:FF:000080">
    <property type="entry name" value="Thiazole biosynthesis adenylyltransferase ThiF"/>
    <property type="match status" value="1"/>
</dbReference>
<dbReference type="Gene3D" id="3.40.50.720">
    <property type="entry name" value="NAD(P)-binding Rossmann-like Domain"/>
    <property type="match status" value="1"/>
</dbReference>
<feature type="domain" description="THIF-type NAD/FAD binding fold" evidence="2">
    <location>
        <begin position="20"/>
        <end position="254"/>
    </location>
</feature>
<keyword evidence="3" id="KW-0808">Transferase</keyword>
<accession>A0A552X3P4</accession>
<evidence type="ECO:0000259" key="2">
    <source>
        <dbReference type="Pfam" id="PF00899"/>
    </source>
</evidence>
<protein>
    <submittedName>
        <fullName evidence="3">Molybdopterin-synthase adenylyltransferase MoeB</fullName>
    </submittedName>
</protein>
<dbReference type="GO" id="GO:0005829">
    <property type="term" value="C:cytosol"/>
    <property type="evidence" value="ECO:0007669"/>
    <property type="project" value="TreeGrafter"/>
</dbReference>
<sequence length="260" mass="28147">MTQNKNTPLPPLNDVQTKRYARHILLPKMDFEGQERLVAARVLIVGLGGLGNAVAPYLAAAGVGTLFLADADVVELSNLQRQILFKNSDIGRAKVTACAEHLTAQNPDIQIHQLNQRVDQGLLNELLPSIDVVVDCTDNLETRNLLNAACYAHQVGLVSGAAIRMEGQITVLPMTQGAPCYQCFSRFFGEQELSCMTAGVLSPIVGVIGTMQALETIKLITGIGQSLTGRLLHFDGAEGEWQCFKFVQDPNCPVCNSTRS</sequence>
<dbReference type="PANTHER" id="PTHR10953">
    <property type="entry name" value="UBIQUITIN-ACTIVATING ENZYME E1"/>
    <property type="match status" value="1"/>
</dbReference>
<organism evidence="3 4">
    <name type="scientific">Aliidiomarina halalkaliphila</name>
    <dbReference type="NCBI Taxonomy" id="2593535"/>
    <lineage>
        <taxon>Bacteria</taxon>
        <taxon>Pseudomonadati</taxon>
        <taxon>Pseudomonadota</taxon>
        <taxon>Gammaproteobacteria</taxon>
        <taxon>Alteromonadales</taxon>
        <taxon>Idiomarinaceae</taxon>
        <taxon>Aliidiomarina</taxon>
    </lineage>
</organism>
<dbReference type="GO" id="GO:0016779">
    <property type="term" value="F:nucleotidyltransferase activity"/>
    <property type="evidence" value="ECO:0007669"/>
    <property type="project" value="UniProtKB-KW"/>
</dbReference>
<dbReference type="InterPro" id="IPR035985">
    <property type="entry name" value="Ubiquitin-activating_enz"/>
</dbReference>
<evidence type="ECO:0000313" key="4">
    <source>
        <dbReference type="Proteomes" id="UP000320359"/>
    </source>
</evidence>
<dbReference type="PANTHER" id="PTHR10953:SF102">
    <property type="entry name" value="ADENYLYLTRANSFERASE AND SULFURTRANSFERASE MOCS3"/>
    <property type="match status" value="1"/>
</dbReference>
<dbReference type="SUPFAM" id="SSF69572">
    <property type="entry name" value="Activating enzymes of the ubiquitin-like proteins"/>
    <property type="match status" value="1"/>
</dbReference>
<dbReference type="EMBL" id="VJWL01000001">
    <property type="protein sequence ID" value="TRW49651.1"/>
    <property type="molecule type" value="Genomic_DNA"/>
</dbReference>
<dbReference type="GO" id="GO:0004792">
    <property type="term" value="F:thiosulfate-cyanide sulfurtransferase activity"/>
    <property type="evidence" value="ECO:0007669"/>
    <property type="project" value="TreeGrafter"/>
</dbReference>
<dbReference type="AlphaFoldDB" id="A0A552X3P4"/>
<dbReference type="GO" id="GO:0008146">
    <property type="term" value="F:sulfotransferase activity"/>
    <property type="evidence" value="ECO:0007669"/>
    <property type="project" value="TreeGrafter"/>
</dbReference>
<keyword evidence="3" id="KW-0548">Nucleotidyltransferase</keyword>
<dbReference type="Pfam" id="PF00899">
    <property type="entry name" value="ThiF"/>
    <property type="match status" value="1"/>
</dbReference>
<dbReference type="GO" id="GO:0008641">
    <property type="term" value="F:ubiquitin-like modifier activating enzyme activity"/>
    <property type="evidence" value="ECO:0007669"/>
    <property type="project" value="InterPro"/>
</dbReference>
<dbReference type="InterPro" id="IPR000594">
    <property type="entry name" value="ThiF_NAD_FAD-bd"/>
</dbReference>
<dbReference type="CDD" id="cd00757">
    <property type="entry name" value="ThiF_MoeB_HesA_family"/>
    <property type="match status" value="1"/>
</dbReference>
<comment type="similarity">
    <text evidence="1">Belongs to the HesA/MoeB/ThiF family.</text>
</comment>
<dbReference type="InterPro" id="IPR045886">
    <property type="entry name" value="ThiF/MoeB/HesA"/>
</dbReference>
<reference evidence="3 4" key="1">
    <citation type="submission" date="2019-07" db="EMBL/GenBank/DDBJ databases">
        <authorList>
            <person name="Yang M."/>
            <person name="Zhao D."/>
            <person name="Xiang H."/>
        </authorList>
    </citation>
    <scope>NUCLEOTIDE SEQUENCE [LARGE SCALE GENOMIC DNA]</scope>
    <source>
        <strain evidence="3 4">IM1326</strain>
    </source>
</reference>
<evidence type="ECO:0000313" key="3">
    <source>
        <dbReference type="EMBL" id="TRW49651.1"/>
    </source>
</evidence>
<dbReference type="Proteomes" id="UP000320359">
    <property type="component" value="Unassembled WGS sequence"/>
</dbReference>
<dbReference type="NCBIfam" id="NF004281">
    <property type="entry name" value="PRK05690.1"/>
    <property type="match status" value="1"/>
</dbReference>
<keyword evidence="4" id="KW-1185">Reference proteome</keyword>